<dbReference type="EMBL" id="JACHJR010000001">
    <property type="protein sequence ID" value="MBB4944596.1"/>
    <property type="molecule type" value="Genomic_DNA"/>
</dbReference>
<keyword evidence="3 6" id="KW-0812">Transmembrane</keyword>
<dbReference type="Pfam" id="PF07690">
    <property type="entry name" value="MFS_1"/>
    <property type="match status" value="1"/>
</dbReference>
<dbReference type="GO" id="GO:0005886">
    <property type="term" value="C:plasma membrane"/>
    <property type="evidence" value="ECO:0007669"/>
    <property type="project" value="UniProtKB-SubCell"/>
</dbReference>
<keyword evidence="2" id="KW-1003">Cell membrane</keyword>
<sequence>MTTSPPVLRKPLFRSRAALCFFGADLLSAAARYLLMLALAVWVQQDTGSAGLAGLTMLFVTLGTLTSPLTGALVDRLPPRRALILPLLGTAAVLSTLFIGDGRPVLPVLYVVGFLYGAAGSMADSAQSVGITQLFDEERLVQANSVHQTLNRGLRVVMPLAGVGMYATAGIGLTVGTVSLLYLAAAALVTLLPLARTAAEPETFSVRGLAEDVRLGHSAIRSDALLRTIVYAAAGSLFFLNFFESVGLQMVTQGLGRPATDLALFITLQGVATIVAGVLLARYGKRAGLGRLMFGGILCFAASALLQATGVPALVVLAMLTAGAGLPMCIVAMVTTVQTRAPREQLGRVHGAMQFVIGVPQGIGIALGAWLVSVSDYRIACGTIFAGLLCTALALLTARSRPLSALARSGDDVTG</sequence>
<dbReference type="Proteomes" id="UP000573327">
    <property type="component" value="Unassembled WGS sequence"/>
</dbReference>
<keyword evidence="4 6" id="KW-1133">Transmembrane helix</keyword>
<feature type="transmembrane region" description="Helical" evidence="6">
    <location>
        <begin position="224"/>
        <end position="242"/>
    </location>
</feature>
<evidence type="ECO:0000256" key="3">
    <source>
        <dbReference type="ARBA" id="ARBA00022692"/>
    </source>
</evidence>
<evidence type="ECO:0000256" key="4">
    <source>
        <dbReference type="ARBA" id="ARBA00022989"/>
    </source>
</evidence>
<evidence type="ECO:0000313" key="7">
    <source>
        <dbReference type="EMBL" id="MBB4944596.1"/>
    </source>
</evidence>
<feature type="transmembrane region" description="Helical" evidence="6">
    <location>
        <begin position="314"/>
        <end position="337"/>
    </location>
</feature>
<dbReference type="GO" id="GO:0022857">
    <property type="term" value="F:transmembrane transporter activity"/>
    <property type="evidence" value="ECO:0007669"/>
    <property type="project" value="InterPro"/>
</dbReference>
<dbReference type="Gene3D" id="1.20.1250.20">
    <property type="entry name" value="MFS general substrate transporter like domains"/>
    <property type="match status" value="1"/>
</dbReference>
<comment type="subcellular location">
    <subcellularLocation>
        <location evidence="1">Cell membrane</location>
        <topology evidence="1">Multi-pass membrane protein</topology>
    </subcellularLocation>
</comment>
<dbReference type="PANTHER" id="PTHR23513">
    <property type="entry name" value="INTEGRAL MEMBRANE EFFLUX PROTEIN-RELATED"/>
    <property type="match status" value="1"/>
</dbReference>
<dbReference type="CDD" id="cd06173">
    <property type="entry name" value="MFS_MefA_like"/>
    <property type="match status" value="1"/>
</dbReference>
<feature type="transmembrane region" description="Helical" evidence="6">
    <location>
        <begin position="49"/>
        <end position="70"/>
    </location>
</feature>
<dbReference type="RefSeq" id="WP_184910653.1">
    <property type="nucleotide sequence ID" value="NZ_JACHJR010000001.1"/>
</dbReference>
<accession>A0A7W7WEW3</accession>
<dbReference type="InterPro" id="IPR036259">
    <property type="entry name" value="MFS_trans_sf"/>
</dbReference>
<feature type="transmembrane region" description="Helical" evidence="6">
    <location>
        <begin position="262"/>
        <end position="281"/>
    </location>
</feature>
<feature type="transmembrane region" description="Helical" evidence="6">
    <location>
        <begin position="349"/>
        <end position="371"/>
    </location>
</feature>
<keyword evidence="8" id="KW-1185">Reference proteome</keyword>
<dbReference type="PANTHER" id="PTHR23513:SF6">
    <property type="entry name" value="MAJOR FACILITATOR SUPERFAMILY ASSOCIATED DOMAIN-CONTAINING PROTEIN"/>
    <property type="match status" value="1"/>
</dbReference>
<gene>
    <name evidence="7" type="ORF">F4556_000131</name>
</gene>
<name>A0A7W7WEW3_9ACTN</name>
<dbReference type="InterPro" id="IPR011701">
    <property type="entry name" value="MFS"/>
</dbReference>
<comment type="caution">
    <text evidence="7">The sequence shown here is derived from an EMBL/GenBank/DDBJ whole genome shotgun (WGS) entry which is preliminary data.</text>
</comment>
<dbReference type="AlphaFoldDB" id="A0A7W7WEW3"/>
<reference evidence="7 8" key="1">
    <citation type="submission" date="2020-08" db="EMBL/GenBank/DDBJ databases">
        <title>Sequencing the genomes of 1000 actinobacteria strains.</title>
        <authorList>
            <person name="Klenk H.-P."/>
        </authorList>
    </citation>
    <scope>NUCLEOTIDE SEQUENCE [LARGE SCALE GENOMIC DNA]</scope>
    <source>
        <strain evidence="7 8">DSM 44786</strain>
    </source>
</reference>
<feature type="transmembrane region" description="Helical" evidence="6">
    <location>
        <begin position="18"/>
        <end position="43"/>
    </location>
</feature>
<proteinExistence type="predicted"/>
<feature type="transmembrane region" description="Helical" evidence="6">
    <location>
        <begin position="288"/>
        <end position="308"/>
    </location>
</feature>
<dbReference type="SUPFAM" id="SSF103473">
    <property type="entry name" value="MFS general substrate transporter"/>
    <property type="match status" value="1"/>
</dbReference>
<feature type="transmembrane region" description="Helical" evidence="6">
    <location>
        <begin position="82"/>
        <end position="99"/>
    </location>
</feature>
<keyword evidence="5 6" id="KW-0472">Membrane</keyword>
<feature type="transmembrane region" description="Helical" evidence="6">
    <location>
        <begin position="377"/>
        <end position="398"/>
    </location>
</feature>
<evidence type="ECO:0000256" key="5">
    <source>
        <dbReference type="ARBA" id="ARBA00023136"/>
    </source>
</evidence>
<evidence type="ECO:0000256" key="6">
    <source>
        <dbReference type="SAM" id="Phobius"/>
    </source>
</evidence>
<evidence type="ECO:0000256" key="2">
    <source>
        <dbReference type="ARBA" id="ARBA00022475"/>
    </source>
</evidence>
<organism evidence="7 8">
    <name type="scientific">Kitasatospora gansuensis</name>
    <dbReference type="NCBI Taxonomy" id="258050"/>
    <lineage>
        <taxon>Bacteria</taxon>
        <taxon>Bacillati</taxon>
        <taxon>Actinomycetota</taxon>
        <taxon>Actinomycetes</taxon>
        <taxon>Kitasatosporales</taxon>
        <taxon>Streptomycetaceae</taxon>
        <taxon>Kitasatospora</taxon>
    </lineage>
</organism>
<evidence type="ECO:0000313" key="8">
    <source>
        <dbReference type="Proteomes" id="UP000573327"/>
    </source>
</evidence>
<protein>
    <submittedName>
        <fullName evidence="7">MFS family permease</fullName>
    </submittedName>
</protein>
<evidence type="ECO:0000256" key="1">
    <source>
        <dbReference type="ARBA" id="ARBA00004651"/>
    </source>
</evidence>